<dbReference type="EMBL" id="HBUF01365497">
    <property type="protein sequence ID" value="CAG6723330.1"/>
    <property type="molecule type" value="Transcribed_RNA"/>
</dbReference>
<dbReference type="EMBL" id="HBUF01365498">
    <property type="protein sequence ID" value="CAG6723333.1"/>
    <property type="molecule type" value="Transcribed_RNA"/>
</dbReference>
<evidence type="ECO:0000256" key="1">
    <source>
        <dbReference type="SAM" id="MobiDB-lite"/>
    </source>
</evidence>
<organism evidence="2">
    <name type="scientific">Cacopsylla melanoneura</name>
    <dbReference type="NCBI Taxonomy" id="428564"/>
    <lineage>
        <taxon>Eukaryota</taxon>
        <taxon>Metazoa</taxon>
        <taxon>Ecdysozoa</taxon>
        <taxon>Arthropoda</taxon>
        <taxon>Hexapoda</taxon>
        <taxon>Insecta</taxon>
        <taxon>Pterygota</taxon>
        <taxon>Neoptera</taxon>
        <taxon>Paraneoptera</taxon>
        <taxon>Hemiptera</taxon>
        <taxon>Sternorrhyncha</taxon>
        <taxon>Psylloidea</taxon>
        <taxon>Psyllidae</taxon>
        <taxon>Psyllinae</taxon>
        <taxon>Cacopsylla</taxon>
    </lineage>
</organism>
<dbReference type="EMBL" id="HBUF01067837">
    <property type="protein sequence ID" value="CAG6628316.1"/>
    <property type="molecule type" value="Transcribed_RNA"/>
</dbReference>
<feature type="compositionally biased region" description="Low complexity" evidence="1">
    <location>
        <begin position="17"/>
        <end position="31"/>
    </location>
</feature>
<accession>A0A8D8VGD2</accession>
<feature type="region of interest" description="Disordered" evidence="1">
    <location>
        <begin position="17"/>
        <end position="88"/>
    </location>
</feature>
<dbReference type="EMBL" id="HBUF01365500">
    <property type="protein sequence ID" value="CAG6723339.1"/>
    <property type="molecule type" value="Transcribed_RNA"/>
</dbReference>
<protein>
    <submittedName>
        <fullName evidence="2">Uncharacterized protein</fullName>
    </submittedName>
</protein>
<dbReference type="EMBL" id="HBUF01365499">
    <property type="protein sequence ID" value="CAG6723336.1"/>
    <property type="molecule type" value="Transcribed_RNA"/>
</dbReference>
<dbReference type="EMBL" id="HBUF01067840">
    <property type="protein sequence ID" value="CAG6628334.1"/>
    <property type="molecule type" value="Transcribed_RNA"/>
</dbReference>
<dbReference type="EMBL" id="HBUF01365495">
    <property type="protein sequence ID" value="CAG6723324.1"/>
    <property type="molecule type" value="Transcribed_RNA"/>
</dbReference>
<dbReference type="AlphaFoldDB" id="A0A8D8VGD2"/>
<dbReference type="EMBL" id="HBUF01365501">
    <property type="protein sequence ID" value="CAG6723342.1"/>
    <property type="molecule type" value="Transcribed_RNA"/>
</dbReference>
<name>A0A8D8VGD2_9HEMI</name>
<sequence>MTNILHLMLKMEFSSSTSFTSSLGSGSSSSSAEAGVGAGLDAKSKENGLGEADDPPRSGFAPAEPPKRGFAPAEPPKRGFFPVEPPKRGFVPDERLKRGFVPVEPPRSGLEDSPAGLLKKLDPDPDVVIGLLVIPNVTALVVALLSGVVVDAEPHLKPTVAPPRGLDSSFGSDLASPNEKFGLAASVSDFPASPTFSAASGLLNEKVSPEVGAVGTAPNENRPGLVVPFVSPLAVAEESP</sequence>
<dbReference type="EMBL" id="HBUF01365496">
    <property type="protein sequence ID" value="CAG6723327.1"/>
    <property type="molecule type" value="Transcribed_RNA"/>
</dbReference>
<evidence type="ECO:0000313" key="2">
    <source>
        <dbReference type="EMBL" id="CAG6723339.1"/>
    </source>
</evidence>
<reference evidence="2" key="1">
    <citation type="submission" date="2021-05" db="EMBL/GenBank/DDBJ databases">
        <authorList>
            <person name="Alioto T."/>
            <person name="Alioto T."/>
            <person name="Gomez Garrido J."/>
        </authorList>
    </citation>
    <scope>NUCLEOTIDE SEQUENCE</scope>
</reference>
<proteinExistence type="predicted"/>
<dbReference type="EMBL" id="HBUF01067839">
    <property type="protein sequence ID" value="CAG6628328.1"/>
    <property type="molecule type" value="Transcribed_RNA"/>
</dbReference>
<dbReference type="EMBL" id="HBUF01067838">
    <property type="protein sequence ID" value="CAG6628322.1"/>
    <property type="molecule type" value="Transcribed_RNA"/>
</dbReference>